<evidence type="ECO:0000313" key="3">
    <source>
        <dbReference type="Proteomes" id="UP001196413"/>
    </source>
</evidence>
<keyword evidence="3" id="KW-1185">Reference proteome</keyword>
<protein>
    <recommendedName>
        <fullName evidence="4">Transmembrane protein</fullName>
    </recommendedName>
</protein>
<comment type="caution">
    <text evidence="2">The sequence shown here is derived from an EMBL/GenBank/DDBJ whole genome shotgun (WGS) entry which is preliminary data.</text>
</comment>
<evidence type="ECO:0008006" key="4">
    <source>
        <dbReference type="Google" id="ProtNLM"/>
    </source>
</evidence>
<keyword evidence="1" id="KW-1133">Transmembrane helix</keyword>
<dbReference type="AlphaFoldDB" id="A0AAD5QUX4"/>
<sequence length="71" mass="7946">MNNKFVRPVTSKTSSSSKLMIQVDCLQSFALDMFFVFVFVFVVDGVVPSSMGTARMDNVTRRRPYVQDGCG</sequence>
<accession>A0AAD5QUX4</accession>
<dbReference type="EMBL" id="JAHQIW010004423">
    <property type="protein sequence ID" value="KAJ1362322.1"/>
    <property type="molecule type" value="Genomic_DNA"/>
</dbReference>
<feature type="transmembrane region" description="Helical" evidence="1">
    <location>
        <begin position="21"/>
        <end position="43"/>
    </location>
</feature>
<name>A0AAD5QUX4_PARTN</name>
<dbReference type="Proteomes" id="UP001196413">
    <property type="component" value="Unassembled WGS sequence"/>
</dbReference>
<reference evidence="2" key="1">
    <citation type="submission" date="2021-06" db="EMBL/GenBank/DDBJ databases">
        <title>Parelaphostrongylus tenuis whole genome reference sequence.</title>
        <authorList>
            <person name="Garwood T.J."/>
            <person name="Larsen P.A."/>
            <person name="Fountain-Jones N.M."/>
            <person name="Garbe J.R."/>
            <person name="Macchietto M.G."/>
            <person name="Kania S.A."/>
            <person name="Gerhold R.W."/>
            <person name="Richards J.E."/>
            <person name="Wolf T.M."/>
        </authorList>
    </citation>
    <scope>NUCLEOTIDE SEQUENCE</scope>
    <source>
        <strain evidence="2">MNPRO001-30</strain>
        <tissue evidence="2">Meninges</tissue>
    </source>
</reference>
<evidence type="ECO:0000256" key="1">
    <source>
        <dbReference type="SAM" id="Phobius"/>
    </source>
</evidence>
<keyword evidence="1" id="KW-0472">Membrane</keyword>
<proteinExistence type="predicted"/>
<organism evidence="2 3">
    <name type="scientific">Parelaphostrongylus tenuis</name>
    <name type="common">Meningeal worm</name>
    <dbReference type="NCBI Taxonomy" id="148309"/>
    <lineage>
        <taxon>Eukaryota</taxon>
        <taxon>Metazoa</taxon>
        <taxon>Ecdysozoa</taxon>
        <taxon>Nematoda</taxon>
        <taxon>Chromadorea</taxon>
        <taxon>Rhabditida</taxon>
        <taxon>Rhabditina</taxon>
        <taxon>Rhabditomorpha</taxon>
        <taxon>Strongyloidea</taxon>
        <taxon>Metastrongylidae</taxon>
        <taxon>Parelaphostrongylus</taxon>
    </lineage>
</organism>
<gene>
    <name evidence="2" type="ORF">KIN20_021846</name>
</gene>
<evidence type="ECO:0000313" key="2">
    <source>
        <dbReference type="EMBL" id="KAJ1362322.1"/>
    </source>
</evidence>
<keyword evidence="1" id="KW-0812">Transmembrane</keyword>